<dbReference type="AlphaFoldDB" id="A0A915KB17"/>
<dbReference type="Proteomes" id="UP000887565">
    <property type="component" value="Unplaced"/>
</dbReference>
<evidence type="ECO:0000256" key="1">
    <source>
        <dbReference type="SAM" id="Phobius"/>
    </source>
</evidence>
<keyword evidence="1" id="KW-0472">Membrane</keyword>
<dbReference type="WBParaSite" id="nRc.2.0.1.t35902-RA">
    <property type="protein sequence ID" value="nRc.2.0.1.t35902-RA"/>
    <property type="gene ID" value="nRc.2.0.1.g35902"/>
</dbReference>
<feature type="transmembrane region" description="Helical" evidence="1">
    <location>
        <begin position="249"/>
        <end position="273"/>
    </location>
</feature>
<protein>
    <submittedName>
        <fullName evidence="3">G-protein coupled receptors family 1 profile domain-containing protein</fullName>
    </submittedName>
</protein>
<keyword evidence="1" id="KW-1133">Transmembrane helix</keyword>
<feature type="transmembrane region" description="Helical" evidence="1">
    <location>
        <begin position="20"/>
        <end position="41"/>
    </location>
</feature>
<sequence length="302" mass="33988">MNNTTNQDDIPSNWLILPTTTLAITSIIGFAINTFNTAILLRCGGRVPRRVKILTINGCFIYTVRCFYFILKSAYLTSILINGYQATAMSYFACVAEQAFYVSTGFGHYLSLFYVGIERLLVLKNKMASSSSSVKNQASNVYFYSVVASIWILGFLIHLLIVGLSFNQSRLQSGLNFCYISFLWDKSLSNTYTISCILLQLATCAIFAVIYRKSSQNFEQFAVKRIDGNLDHRFSIWSNIKVTMWQLKVMIPSILFTSTILVVALTVRSIIVFSNQASIIYSASVICLFGIDAFLYSLLLLR</sequence>
<evidence type="ECO:0000313" key="3">
    <source>
        <dbReference type="WBParaSite" id="nRc.2.0.1.t35902-RA"/>
    </source>
</evidence>
<keyword evidence="2" id="KW-1185">Reference proteome</keyword>
<evidence type="ECO:0000313" key="2">
    <source>
        <dbReference type="Proteomes" id="UP000887565"/>
    </source>
</evidence>
<feature type="transmembrane region" description="Helical" evidence="1">
    <location>
        <begin position="192"/>
        <end position="211"/>
    </location>
</feature>
<reference evidence="3" key="1">
    <citation type="submission" date="2022-11" db="UniProtKB">
        <authorList>
            <consortium name="WormBaseParasite"/>
        </authorList>
    </citation>
    <scope>IDENTIFICATION</scope>
</reference>
<proteinExistence type="predicted"/>
<name>A0A915KB17_ROMCU</name>
<feature type="transmembrane region" description="Helical" evidence="1">
    <location>
        <begin position="53"/>
        <end position="71"/>
    </location>
</feature>
<keyword evidence="1" id="KW-0812">Transmembrane</keyword>
<feature type="transmembrane region" description="Helical" evidence="1">
    <location>
        <begin position="279"/>
        <end position="301"/>
    </location>
</feature>
<accession>A0A915KB17</accession>
<feature type="transmembrane region" description="Helical" evidence="1">
    <location>
        <begin position="99"/>
        <end position="121"/>
    </location>
</feature>
<feature type="transmembrane region" description="Helical" evidence="1">
    <location>
        <begin position="141"/>
        <end position="166"/>
    </location>
</feature>
<organism evidence="2 3">
    <name type="scientific">Romanomermis culicivorax</name>
    <name type="common">Nematode worm</name>
    <dbReference type="NCBI Taxonomy" id="13658"/>
    <lineage>
        <taxon>Eukaryota</taxon>
        <taxon>Metazoa</taxon>
        <taxon>Ecdysozoa</taxon>
        <taxon>Nematoda</taxon>
        <taxon>Enoplea</taxon>
        <taxon>Dorylaimia</taxon>
        <taxon>Mermithida</taxon>
        <taxon>Mermithoidea</taxon>
        <taxon>Mermithidae</taxon>
        <taxon>Romanomermis</taxon>
    </lineage>
</organism>